<reference evidence="3" key="1">
    <citation type="journal article" date="2019" name="Int. J. Syst. Evol. Microbiol.">
        <title>The Global Catalogue of Microorganisms (GCM) 10K type strain sequencing project: providing services to taxonomists for standard genome sequencing and annotation.</title>
        <authorList>
            <consortium name="The Broad Institute Genomics Platform"/>
            <consortium name="The Broad Institute Genome Sequencing Center for Infectious Disease"/>
            <person name="Wu L."/>
            <person name="Ma J."/>
        </authorList>
    </citation>
    <scope>NUCLEOTIDE SEQUENCE [LARGE SCALE GENOMIC DNA]</scope>
    <source>
        <strain evidence="3">LMG 24813</strain>
    </source>
</reference>
<dbReference type="RefSeq" id="WP_246600692.1">
    <property type="nucleotide sequence ID" value="NZ_JAHTBN010000006.1"/>
</dbReference>
<evidence type="ECO:0000313" key="2">
    <source>
        <dbReference type="EMBL" id="MFC4202994.1"/>
    </source>
</evidence>
<keyword evidence="3" id="KW-1185">Reference proteome</keyword>
<dbReference type="EMBL" id="JBHSBV010000007">
    <property type="protein sequence ID" value="MFC4202994.1"/>
    <property type="molecule type" value="Genomic_DNA"/>
</dbReference>
<comment type="caution">
    <text evidence="2">The sequence shown here is derived from an EMBL/GenBank/DDBJ whole genome shotgun (WGS) entry which is preliminary data.</text>
</comment>
<name>A0ABV8P2E4_9BURK</name>
<organism evidence="2 3">
    <name type="scientific">Candidimonas humi</name>
    <dbReference type="NCBI Taxonomy" id="683355"/>
    <lineage>
        <taxon>Bacteria</taxon>
        <taxon>Pseudomonadati</taxon>
        <taxon>Pseudomonadota</taxon>
        <taxon>Betaproteobacteria</taxon>
        <taxon>Burkholderiales</taxon>
        <taxon>Alcaligenaceae</taxon>
        <taxon>Candidimonas</taxon>
    </lineage>
</organism>
<dbReference type="Gene3D" id="1.10.287.1490">
    <property type="match status" value="1"/>
</dbReference>
<feature type="compositionally biased region" description="Basic and acidic residues" evidence="1">
    <location>
        <begin position="40"/>
        <end position="70"/>
    </location>
</feature>
<sequence length="136" mass="15434">MLQDLDSLAARIGQVVQSMRLLQAERDTLRARLKNLEQERNELRDELARRDADQRSATERLEQHQAEVDAIRTQSDAAQAELRVAAERYQAEYESVRHELQASRADASRLRAAAGTAKERIDAILMRLPGAAQEQN</sequence>
<proteinExistence type="predicted"/>
<protein>
    <recommendedName>
        <fullName evidence="4">ATPase</fullName>
    </recommendedName>
</protein>
<evidence type="ECO:0008006" key="4">
    <source>
        <dbReference type="Google" id="ProtNLM"/>
    </source>
</evidence>
<accession>A0ABV8P2E4</accession>
<evidence type="ECO:0000313" key="3">
    <source>
        <dbReference type="Proteomes" id="UP001595848"/>
    </source>
</evidence>
<dbReference type="Proteomes" id="UP001595848">
    <property type="component" value="Unassembled WGS sequence"/>
</dbReference>
<gene>
    <name evidence="2" type="ORF">ACFOY1_18745</name>
</gene>
<evidence type="ECO:0000256" key="1">
    <source>
        <dbReference type="SAM" id="MobiDB-lite"/>
    </source>
</evidence>
<feature type="region of interest" description="Disordered" evidence="1">
    <location>
        <begin position="40"/>
        <end position="74"/>
    </location>
</feature>